<dbReference type="Proteomes" id="UP000054217">
    <property type="component" value="Unassembled WGS sequence"/>
</dbReference>
<dbReference type="InParanoid" id="A0A0C3K0G8"/>
<evidence type="ECO:0000313" key="3">
    <source>
        <dbReference type="Proteomes" id="UP000054217"/>
    </source>
</evidence>
<sequence>MAKLWGVLTHQEVYECLPAGTLPKSLRTWVQLGPAIHQLPEEVMEVIAGAAATKQQAMQECKCQAKERHQERWRSKQRAKRESCSVDGSDGEGDDDDGDTSAEYMRLPTDE</sequence>
<gene>
    <name evidence="2" type="ORF">M404DRAFT_17720</name>
</gene>
<name>A0A0C3K0G8_PISTI</name>
<feature type="compositionally biased region" description="Acidic residues" evidence="1">
    <location>
        <begin position="89"/>
        <end position="100"/>
    </location>
</feature>
<organism evidence="2 3">
    <name type="scientific">Pisolithus tinctorius Marx 270</name>
    <dbReference type="NCBI Taxonomy" id="870435"/>
    <lineage>
        <taxon>Eukaryota</taxon>
        <taxon>Fungi</taxon>
        <taxon>Dikarya</taxon>
        <taxon>Basidiomycota</taxon>
        <taxon>Agaricomycotina</taxon>
        <taxon>Agaricomycetes</taxon>
        <taxon>Agaricomycetidae</taxon>
        <taxon>Boletales</taxon>
        <taxon>Sclerodermatineae</taxon>
        <taxon>Pisolithaceae</taxon>
        <taxon>Pisolithus</taxon>
    </lineage>
</organism>
<reference evidence="2 3" key="1">
    <citation type="submission" date="2014-04" db="EMBL/GenBank/DDBJ databases">
        <authorList>
            <consortium name="DOE Joint Genome Institute"/>
            <person name="Kuo A."/>
            <person name="Kohler A."/>
            <person name="Costa M.D."/>
            <person name="Nagy L.G."/>
            <person name="Floudas D."/>
            <person name="Copeland A."/>
            <person name="Barry K.W."/>
            <person name="Cichocki N."/>
            <person name="Veneault-Fourrey C."/>
            <person name="LaButti K."/>
            <person name="Lindquist E.A."/>
            <person name="Lipzen A."/>
            <person name="Lundell T."/>
            <person name="Morin E."/>
            <person name="Murat C."/>
            <person name="Sun H."/>
            <person name="Tunlid A."/>
            <person name="Henrissat B."/>
            <person name="Grigoriev I.V."/>
            <person name="Hibbett D.S."/>
            <person name="Martin F."/>
            <person name="Nordberg H.P."/>
            <person name="Cantor M.N."/>
            <person name="Hua S.X."/>
        </authorList>
    </citation>
    <scope>NUCLEOTIDE SEQUENCE [LARGE SCALE GENOMIC DNA]</scope>
    <source>
        <strain evidence="2 3">Marx 270</strain>
    </source>
</reference>
<feature type="compositionally biased region" description="Basic and acidic residues" evidence="1">
    <location>
        <begin position="66"/>
        <end position="84"/>
    </location>
</feature>
<feature type="region of interest" description="Disordered" evidence="1">
    <location>
        <begin position="66"/>
        <end position="111"/>
    </location>
</feature>
<dbReference type="OrthoDB" id="10423796at2759"/>
<accession>A0A0C3K0G8</accession>
<evidence type="ECO:0000256" key="1">
    <source>
        <dbReference type="SAM" id="MobiDB-lite"/>
    </source>
</evidence>
<dbReference type="HOGENOM" id="CLU_1949692_0_0_1"/>
<protein>
    <submittedName>
        <fullName evidence="2">Uncharacterized protein</fullName>
    </submittedName>
</protein>
<proteinExistence type="predicted"/>
<evidence type="ECO:0000313" key="2">
    <source>
        <dbReference type="EMBL" id="KIO14868.1"/>
    </source>
</evidence>
<reference evidence="3" key="2">
    <citation type="submission" date="2015-01" db="EMBL/GenBank/DDBJ databases">
        <title>Evolutionary Origins and Diversification of the Mycorrhizal Mutualists.</title>
        <authorList>
            <consortium name="DOE Joint Genome Institute"/>
            <consortium name="Mycorrhizal Genomics Consortium"/>
            <person name="Kohler A."/>
            <person name="Kuo A."/>
            <person name="Nagy L.G."/>
            <person name="Floudas D."/>
            <person name="Copeland A."/>
            <person name="Barry K.W."/>
            <person name="Cichocki N."/>
            <person name="Veneault-Fourrey C."/>
            <person name="LaButti K."/>
            <person name="Lindquist E.A."/>
            <person name="Lipzen A."/>
            <person name="Lundell T."/>
            <person name="Morin E."/>
            <person name="Murat C."/>
            <person name="Riley R."/>
            <person name="Ohm R."/>
            <person name="Sun H."/>
            <person name="Tunlid A."/>
            <person name="Henrissat B."/>
            <person name="Grigoriev I.V."/>
            <person name="Hibbett D.S."/>
            <person name="Martin F."/>
        </authorList>
    </citation>
    <scope>NUCLEOTIDE SEQUENCE [LARGE SCALE GENOMIC DNA]</scope>
    <source>
        <strain evidence="3">Marx 270</strain>
    </source>
</reference>
<keyword evidence="3" id="KW-1185">Reference proteome</keyword>
<dbReference type="AlphaFoldDB" id="A0A0C3K0G8"/>
<dbReference type="EMBL" id="KN831944">
    <property type="protein sequence ID" value="KIO14868.1"/>
    <property type="molecule type" value="Genomic_DNA"/>
</dbReference>